<name>A0A4Z1F8F7_9HELO</name>
<dbReference type="EMBL" id="PQXH01000006">
    <property type="protein sequence ID" value="TGO19053.1"/>
    <property type="molecule type" value="Genomic_DNA"/>
</dbReference>
<dbReference type="AlphaFoldDB" id="A0A4Z1F8F7"/>
<proteinExistence type="predicted"/>
<evidence type="ECO:0000313" key="2">
    <source>
        <dbReference type="Proteomes" id="UP000297777"/>
    </source>
</evidence>
<organism evidence="1 2">
    <name type="scientific">Botrytis tulipae</name>
    <dbReference type="NCBI Taxonomy" id="87230"/>
    <lineage>
        <taxon>Eukaryota</taxon>
        <taxon>Fungi</taxon>
        <taxon>Dikarya</taxon>
        <taxon>Ascomycota</taxon>
        <taxon>Pezizomycotina</taxon>
        <taxon>Leotiomycetes</taxon>
        <taxon>Helotiales</taxon>
        <taxon>Sclerotiniaceae</taxon>
        <taxon>Botrytis</taxon>
    </lineage>
</organism>
<keyword evidence="2" id="KW-1185">Reference proteome</keyword>
<comment type="caution">
    <text evidence="1">The sequence shown here is derived from an EMBL/GenBank/DDBJ whole genome shotgun (WGS) entry which is preliminary data.</text>
</comment>
<accession>A0A4Z1F8F7</accession>
<dbReference type="OrthoDB" id="10400765at2759"/>
<evidence type="ECO:0000313" key="1">
    <source>
        <dbReference type="EMBL" id="TGO19053.1"/>
    </source>
</evidence>
<gene>
    <name evidence="1" type="ORF">BTUL_0006g00880</name>
</gene>
<reference evidence="1 2" key="1">
    <citation type="submission" date="2017-12" db="EMBL/GenBank/DDBJ databases">
        <title>Comparative genomics of Botrytis spp.</title>
        <authorList>
            <person name="Valero-Jimenez C.A."/>
            <person name="Tapia P."/>
            <person name="Veloso J."/>
            <person name="Silva-Moreno E."/>
            <person name="Staats M."/>
            <person name="Valdes J.H."/>
            <person name="Van Kan J.A.L."/>
        </authorList>
    </citation>
    <scope>NUCLEOTIDE SEQUENCE [LARGE SCALE GENOMIC DNA]</scope>
    <source>
        <strain evidence="1 2">Bt9001</strain>
    </source>
</reference>
<protein>
    <submittedName>
        <fullName evidence="1">Uncharacterized protein</fullName>
    </submittedName>
</protein>
<dbReference type="Proteomes" id="UP000297777">
    <property type="component" value="Unassembled WGS sequence"/>
</dbReference>
<sequence length="94" mass="10627">MPSTIDIPESKFLTIYRKVDRNLPYISVLVLLGSLMLQKVLTVDASTASLLHNSYIVLTAYLCDRVFRRKSSNKTCVISLDLPLYPPPESPEKK</sequence>